<dbReference type="RefSeq" id="WP_188450614.1">
    <property type="nucleotide sequence ID" value="NZ_BMFS01000001.1"/>
</dbReference>
<keyword evidence="1" id="KW-0812">Transmembrane</keyword>
<evidence type="ECO:0000313" key="3">
    <source>
        <dbReference type="Proteomes" id="UP000648722"/>
    </source>
</evidence>
<feature type="transmembrane region" description="Helical" evidence="1">
    <location>
        <begin position="65"/>
        <end position="89"/>
    </location>
</feature>
<dbReference type="EMBL" id="BMFS01000001">
    <property type="protein sequence ID" value="GGG89950.1"/>
    <property type="molecule type" value="Genomic_DNA"/>
</dbReference>
<organism evidence="2 3">
    <name type="scientific">Glycocaulis albus</name>
    <dbReference type="NCBI Taxonomy" id="1382801"/>
    <lineage>
        <taxon>Bacteria</taxon>
        <taxon>Pseudomonadati</taxon>
        <taxon>Pseudomonadota</taxon>
        <taxon>Alphaproteobacteria</taxon>
        <taxon>Maricaulales</taxon>
        <taxon>Maricaulaceae</taxon>
        <taxon>Glycocaulis</taxon>
    </lineage>
</organism>
<evidence type="ECO:0000256" key="1">
    <source>
        <dbReference type="SAM" id="Phobius"/>
    </source>
</evidence>
<name>A0ABQ1XC58_9PROT</name>
<feature type="transmembrane region" description="Helical" evidence="1">
    <location>
        <begin position="28"/>
        <end position="53"/>
    </location>
</feature>
<keyword evidence="3" id="KW-1185">Reference proteome</keyword>
<dbReference type="Proteomes" id="UP000648722">
    <property type="component" value="Unassembled WGS sequence"/>
</dbReference>
<sequence length="93" mass="9602">MIIAIVLGTMIGVAAAFSLRQRLATLAFLTWIGWLLVGTGIPVLAGQLGFLWLAQAPGDTPALAVPLLASGLGAGLAWAACVAGLRLTYRQSR</sequence>
<comment type="caution">
    <text evidence="2">The sequence shown here is derived from an EMBL/GenBank/DDBJ whole genome shotgun (WGS) entry which is preliminary data.</text>
</comment>
<gene>
    <name evidence="2" type="ORF">GCM10007420_01210</name>
</gene>
<accession>A0ABQ1XC58</accession>
<reference evidence="3" key="1">
    <citation type="journal article" date="2019" name="Int. J. Syst. Evol. Microbiol.">
        <title>The Global Catalogue of Microorganisms (GCM) 10K type strain sequencing project: providing services to taxonomists for standard genome sequencing and annotation.</title>
        <authorList>
            <consortium name="The Broad Institute Genomics Platform"/>
            <consortium name="The Broad Institute Genome Sequencing Center for Infectious Disease"/>
            <person name="Wu L."/>
            <person name="Ma J."/>
        </authorList>
    </citation>
    <scope>NUCLEOTIDE SEQUENCE [LARGE SCALE GENOMIC DNA]</scope>
    <source>
        <strain evidence="3">CGMCC 1.12766</strain>
    </source>
</reference>
<proteinExistence type="predicted"/>
<evidence type="ECO:0000313" key="2">
    <source>
        <dbReference type="EMBL" id="GGG89950.1"/>
    </source>
</evidence>
<keyword evidence="1" id="KW-1133">Transmembrane helix</keyword>
<keyword evidence="1" id="KW-0472">Membrane</keyword>
<protein>
    <submittedName>
        <fullName evidence="2">Uncharacterized protein</fullName>
    </submittedName>
</protein>